<proteinExistence type="predicted"/>
<protein>
    <submittedName>
        <fullName evidence="1">Uncharacterized protein</fullName>
    </submittedName>
</protein>
<evidence type="ECO:0000313" key="2">
    <source>
        <dbReference type="Proteomes" id="UP000258928"/>
    </source>
</evidence>
<comment type="caution">
    <text evidence="1">The sequence shown here is derived from an EMBL/GenBank/DDBJ whole genome shotgun (WGS) entry which is preliminary data.</text>
</comment>
<sequence>MINLDMDVVVGHGQNDFEELEMNSGIKVFSGASDITQITTSTILDDSVPKKSTSIHGLRNMFKHTFDGSFGQNFYLRIDEPEKIKRFNEIGRVVFFDVMTYYISKGMGVDHHLKSQKAIDLVERLKPLEGQLLVRIQEPIQNLHRTVEKQKYNVLLRRRTATKQLVVAKMDAQTLFNINVEHESPQPVKEDVIITRFNMLTGTGRLLLDRQSDSVAFRHSLNWEHVLQSQKNKFSKNLDRNNRAGKDAFIPITISAYELRDHIGELKAYIIREVL</sequence>
<dbReference type="AlphaFoldDB" id="A0ABD7P4M4"/>
<dbReference type="RefSeq" id="WP_117268052.1">
    <property type="nucleotide sequence ID" value="NZ_JBPABC010000001.1"/>
</dbReference>
<name>A0ABD7P4M4_KLEVA</name>
<dbReference type="EMBL" id="UKAS01000006">
    <property type="protein sequence ID" value="SXF93551.1"/>
    <property type="molecule type" value="Genomic_DNA"/>
</dbReference>
<accession>A0ABD7P4M4</accession>
<reference evidence="1 2" key="1">
    <citation type="submission" date="2018-08" db="EMBL/GenBank/DDBJ databases">
        <authorList>
            <consortium name="Pathogen Informatics"/>
        </authorList>
    </citation>
    <scope>NUCLEOTIDE SEQUENCE [LARGE SCALE GENOMIC DNA]</scope>
    <source>
        <strain evidence="1 2">EuSCAPE_TR218</strain>
    </source>
</reference>
<dbReference type="Proteomes" id="UP000258928">
    <property type="component" value="Unassembled WGS sequence"/>
</dbReference>
<evidence type="ECO:0000313" key="1">
    <source>
        <dbReference type="EMBL" id="SXF93551.1"/>
    </source>
</evidence>
<gene>
    <name evidence="1" type="ORF">SAMEA3729809_02271</name>
</gene>
<organism evidence="1 2">
    <name type="scientific">Klebsiella variicola</name>
    <dbReference type="NCBI Taxonomy" id="244366"/>
    <lineage>
        <taxon>Bacteria</taxon>
        <taxon>Pseudomonadati</taxon>
        <taxon>Pseudomonadota</taxon>
        <taxon>Gammaproteobacteria</taxon>
        <taxon>Enterobacterales</taxon>
        <taxon>Enterobacteriaceae</taxon>
        <taxon>Klebsiella/Raoultella group</taxon>
        <taxon>Klebsiella</taxon>
        <taxon>Klebsiella pneumoniae complex</taxon>
    </lineage>
</organism>